<evidence type="ECO:0000256" key="1">
    <source>
        <dbReference type="ARBA" id="ARBA00009156"/>
    </source>
</evidence>
<name>A0A3G2S4M6_MALR7</name>
<evidence type="ECO:0000259" key="5">
    <source>
        <dbReference type="Pfam" id="PF02782"/>
    </source>
</evidence>
<keyword evidence="3" id="KW-0418">Kinase</keyword>
<dbReference type="AlphaFoldDB" id="A0A3G2S4M6"/>
<evidence type="ECO:0000313" key="6">
    <source>
        <dbReference type="EMBL" id="AYO42038.1"/>
    </source>
</evidence>
<feature type="domain" description="Carbohydrate kinase FGGY N-terminal" evidence="4">
    <location>
        <begin position="2"/>
        <end position="180"/>
    </location>
</feature>
<dbReference type="InterPro" id="IPR018484">
    <property type="entry name" value="FGGY_N"/>
</dbReference>
<protein>
    <submittedName>
        <fullName evidence="6">Uncharacterized protein</fullName>
        <ecNumber evidence="6">2.7.1.-</ecNumber>
    </submittedName>
</protein>
<evidence type="ECO:0000259" key="4">
    <source>
        <dbReference type="Pfam" id="PF00370"/>
    </source>
</evidence>
<dbReference type="InterPro" id="IPR018485">
    <property type="entry name" value="FGGY_C"/>
</dbReference>
<reference evidence="6 7" key="1">
    <citation type="submission" date="2018-10" db="EMBL/GenBank/DDBJ databases">
        <title>Complete genome sequence of Malassezia restricta CBS 7877.</title>
        <authorList>
            <person name="Morand S.C."/>
            <person name="Bertignac M."/>
            <person name="Iltis A."/>
            <person name="Kolder I."/>
            <person name="Pirovano W."/>
            <person name="Jourdain R."/>
            <person name="Clavaud C."/>
        </authorList>
    </citation>
    <scope>NUCLEOTIDE SEQUENCE [LARGE SCALE GENOMIC DNA]</scope>
    <source>
        <strain evidence="6 7">CBS 7877</strain>
    </source>
</reference>
<dbReference type="SUPFAM" id="SSF53067">
    <property type="entry name" value="Actin-like ATPase domain"/>
    <property type="match status" value="2"/>
</dbReference>
<keyword evidence="7" id="KW-1185">Reference proteome</keyword>
<dbReference type="InterPro" id="IPR006003">
    <property type="entry name" value="FGGY_RbtK-like"/>
</dbReference>
<dbReference type="InterPro" id="IPR043129">
    <property type="entry name" value="ATPase_NBD"/>
</dbReference>
<dbReference type="PANTHER" id="PTHR43435">
    <property type="entry name" value="RIBULOKINASE"/>
    <property type="match status" value="1"/>
</dbReference>
<dbReference type="OrthoDB" id="203824at2759"/>
<dbReference type="PANTHER" id="PTHR43435:SF4">
    <property type="entry name" value="FGGY CARBOHYDRATE KINASE DOMAIN-CONTAINING PROTEIN"/>
    <property type="match status" value="1"/>
</dbReference>
<dbReference type="VEuPathDB" id="FungiDB:DNF11_1088"/>
<dbReference type="Gene3D" id="1.20.58.2240">
    <property type="match status" value="1"/>
</dbReference>
<dbReference type="EMBL" id="CP033149">
    <property type="protein sequence ID" value="AYO42038.1"/>
    <property type="molecule type" value="Genomic_DNA"/>
</dbReference>
<evidence type="ECO:0000256" key="2">
    <source>
        <dbReference type="ARBA" id="ARBA00022679"/>
    </source>
</evidence>
<dbReference type="Pfam" id="PF02782">
    <property type="entry name" value="FGGY_C"/>
    <property type="match status" value="1"/>
</dbReference>
<gene>
    <name evidence="6" type="ORF">DNF11_1088</name>
</gene>
<sequence length="603" mass="65799">MYFVGIDVGTGSVRAALVSHAGEIFAQASRPIQTWTYEEDSRLYEQSSAQIWHALAECVRTLVEQSRVRPEEVRGIGFDATCSLVAVQKVTGQPHCITPQHLPQNSERNVILWADHRAEDEARLINAVHHKVLDYVGGTMSLEMEMPKILWLHRHWPARTFQDTEFFDLPDYLTFRATDSRARSNCSLVCKCGYIPPGTAGSDIGWQPDFLARIGLDSLGPGYEALGGIPGRGGLVLTAGMPVGAGLSERAASELGLLPHTPVASAVIDAYAGWVGTAAAPSLEQEARFTSLSDAQTRLVAIAGTSTCYCIQSEAGVHVPGVWGPYQHAVFPHRWMNEGGQSSTGQLIDAVLQTHPAYATALAEATSRNLSVFTLLEEALDAQMEAAGMQRTSPSSYALLVRHMHMYPDFHGNRSPLADSTLRGMLSGLDLDRSRADLARKYVLTLEAIALQTRHIVDEMNRSGHRIEAMYLSGGGQARNLIYAHLLADVCGLRIQVPTEASASVTVGSAILGQLAAHVTQEQTRARRTAQPVLSSQTDAVACAEAQAERLWHMMAASTKPGHSIQPTTDAKLRRLFDVKYRIFLECIDTQRRWRAEVDAALA</sequence>
<dbReference type="GO" id="GO:0019150">
    <property type="term" value="F:D-ribulokinase activity"/>
    <property type="evidence" value="ECO:0007669"/>
    <property type="project" value="TreeGrafter"/>
</dbReference>
<proteinExistence type="inferred from homology"/>
<comment type="similarity">
    <text evidence="1">Belongs to the FGGY kinase family.</text>
</comment>
<evidence type="ECO:0000256" key="3">
    <source>
        <dbReference type="ARBA" id="ARBA00022777"/>
    </source>
</evidence>
<accession>A0A3G2S4M6</accession>
<dbReference type="Proteomes" id="UP000269793">
    <property type="component" value="Chromosome II"/>
</dbReference>
<keyword evidence="2 6" id="KW-0808">Transferase</keyword>
<dbReference type="NCBIfam" id="TIGR01315">
    <property type="entry name" value="5C_CHO_kinase"/>
    <property type="match status" value="1"/>
</dbReference>
<dbReference type="Pfam" id="PF00370">
    <property type="entry name" value="FGGY_N"/>
    <property type="match status" value="1"/>
</dbReference>
<dbReference type="GO" id="GO:0005737">
    <property type="term" value="C:cytoplasm"/>
    <property type="evidence" value="ECO:0007669"/>
    <property type="project" value="TreeGrafter"/>
</dbReference>
<evidence type="ECO:0000313" key="7">
    <source>
        <dbReference type="Proteomes" id="UP000269793"/>
    </source>
</evidence>
<dbReference type="Gene3D" id="3.30.420.40">
    <property type="match status" value="1"/>
</dbReference>
<dbReference type="GO" id="GO:0019321">
    <property type="term" value="P:pentose metabolic process"/>
    <property type="evidence" value="ECO:0007669"/>
    <property type="project" value="TreeGrafter"/>
</dbReference>
<dbReference type="STRING" id="425264.A0A3G2S4M6"/>
<feature type="domain" description="Carbohydrate kinase FGGY C-terminal" evidence="5">
    <location>
        <begin position="300"/>
        <end position="516"/>
    </location>
</feature>
<dbReference type="EC" id="2.7.1.-" evidence="6"/>
<organism evidence="6 7">
    <name type="scientific">Malassezia restricta (strain ATCC 96810 / NBRC 103918 / CBS 7877)</name>
    <name type="common">Seborrheic dermatitis infection agent</name>
    <dbReference type="NCBI Taxonomy" id="425264"/>
    <lineage>
        <taxon>Eukaryota</taxon>
        <taxon>Fungi</taxon>
        <taxon>Dikarya</taxon>
        <taxon>Basidiomycota</taxon>
        <taxon>Ustilaginomycotina</taxon>
        <taxon>Malasseziomycetes</taxon>
        <taxon>Malasseziales</taxon>
        <taxon>Malasseziaceae</taxon>
        <taxon>Malassezia</taxon>
    </lineage>
</organism>
<dbReference type="CDD" id="cd07782">
    <property type="entry name" value="ASKHA_NBD_FGGY_D-RBK"/>
    <property type="match status" value="1"/>
</dbReference>